<dbReference type="InterPro" id="IPR014729">
    <property type="entry name" value="Rossmann-like_a/b/a_fold"/>
</dbReference>
<dbReference type="OrthoDB" id="330671at2759"/>
<dbReference type="Gene3D" id="3.40.50.620">
    <property type="entry name" value="HUPs"/>
    <property type="match status" value="1"/>
</dbReference>
<dbReference type="VEuPathDB" id="FungiDB:ASPACDRAFT_57271"/>
<dbReference type="STRING" id="690307.A0A1L9X658"/>
<accession>A0A1L9X658</accession>
<reference evidence="2" key="1">
    <citation type="journal article" date="2017" name="Genome Biol.">
        <title>Comparative genomics reveals high biological diversity and specific adaptations in the industrially and medically important fungal genus Aspergillus.</title>
        <authorList>
            <person name="de Vries R.P."/>
            <person name="Riley R."/>
            <person name="Wiebenga A."/>
            <person name="Aguilar-Osorio G."/>
            <person name="Amillis S."/>
            <person name="Uchima C.A."/>
            <person name="Anderluh G."/>
            <person name="Asadollahi M."/>
            <person name="Askin M."/>
            <person name="Barry K."/>
            <person name="Battaglia E."/>
            <person name="Bayram O."/>
            <person name="Benocci T."/>
            <person name="Braus-Stromeyer S.A."/>
            <person name="Caldana C."/>
            <person name="Canovas D."/>
            <person name="Cerqueira G.C."/>
            <person name="Chen F."/>
            <person name="Chen W."/>
            <person name="Choi C."/>
            <person name="Clum A."/>
            <person name="Dos Santos R.A."/>
            <person name="Damasio A.R."/>
            <person name="Diallinas G."/>
            <person name="Emri T."/>
            <person name="Fekete E."/>
            <person name="Flipphi M."/>
            <person name="Freyberg S."/>
            <person name="Gallo A."/>
            <person name="Gournas C."/>
            <person name="Habgood R."/>
            <person name="Hainaut M."/>
            <person name="Harispe M.L."/>
            <person name="Henrissat B."/>
            <person name="Hilden K.S."/>
            <person name="Hope R."/>
            <person name="Hossain A."/>
            <person name="Karabika E."/>
            <person name="Karaffa L."/>
            <person name="Karanyi Z."/>
            <person name="Krasevec N."/>
            <person name="Kuo A."/>
            <person name="Kusch H."/>
            <person name="LaButti K."/>
            <person name="Lagendijk E.L."/>
            <person name="Lapidus A."/>
            <person name="Levasseur A."/>
            <person name="Lindquist E."/>
            <person name="Lipzen A."/>
            <person name="Logrieco A.F."/>
            <person name="MacCabe A."/>
            <person name="Maekelae M.R."/>
            <person name="Malavazi I."/>
            <person name="Melin P."/>
            <person name="Meyer V."/>
            <person name="Mielnichuk N."/>
            <person name="Miskei M."/>
            <person name="Molnar A.P."/>
            <person name="Mule G."/>
            <person name="Ngan C.Y."/>
            <person name="Orejas M."/>
            <person name="Orosz E."/>
            <person name="Ouedraogo J.P."/>
            <person name="Overkamp K.M."/>
            <person name="Park H.-S."/>
            <person name="Perrone G."/>
            <person name="Piumi F."/>
            <person name="Punt P.J."/>
            <person name="Ram A.F."/>
            <person name="Ramon A."/>
            <person name="Rauscher S."/>
            <person name="Record E."/>
            <person name="Riano-Pachon D.M."/>
            <person name="Robert V."/>
            <person name="Roehrig J."/>
            <person name="Ruller R."/>
            <person name="Salamov A."/>
            <person name="Salih N.S."/>
            <person name="Samson R.A."/>
            <person name="Sandor E."/>
            <person name="Sanguinetti M."/>
            <person name="Schuetze T."/>
            <person name="Sepcic K."/>
            <person name="Shelest E."/>
            <person name="Sherlock G."/>
            <person name="Sophianopoulou V."/>
            <person name="Squina F.M."/>
            <person name="Sun H."/>
            <person name="Susca A."/>
            <person name="Todd R.B."/>
            <person name="Tsang A."/>
            <person name="Unkles S.E."/>
            <person name="van de Wiele N."/>
            <person name="van Rossen-Uffink D."/>
            <person name="Oliveira J.V."/>
            <person name="Vesth T.C."/>
            <person name="Visser J."/>
            <person name="Yu J.-H."/>
            <person name="Zhou M."/>
            <person name="Andersen M.R."/>
            <person name="Archer D.B."/>
            <person name="Baker S.E."/>
            <person name="Benoit I."/>
            <person name="Brakhage A.A."/>
            <person name="Braus G.H."/>
            <person name="Fischer R."/>
            <person name="Frisvad J.C."/>
            <person name="Goldman G.H."/>
            <person name="Houbraken J."/>
            <person name="Oakley B."/>
            <person name="Pocsi I."/>
            <person name="Scazzocchio C."/>
            <person name="Seiboth B."/>
            <person name="vanKuyk P.A."/>
            <person name="Wortman J."/>
            <person name="Dyer P.S."/>
            <person name="Grigoriev I.V."/>
        </authorList>
    </citation>
    <scope>NUCLEOTIDE SEQUENCE [LARGE SCALE GENOMIC DNA]</scope>
    <source>
        <strain evidence="2">ATCC 16872 / CBS 172.66 / WB 5094</strain>
    </source>
</reference>
<dbReference type="GO" id="GO:0004140">
    <property type="term" value="F:dephospho-CoA kinase activity"/>
    <property type="evidence" value="ECO:0007669"/>
    <property type="project" value="TreeGrafter"/>
</dbReference>
<dbReference type="PANTHER" id="PTHR10695">
    <property type="entry name" value="DEPHOSPHO-COA KINASE-RELATED"/>
    <property type="match status" value="1"/>
</dbReference>
<dbReference type="PANTHER" id="PTHR10695:SF46">
    <property type="entry name" value="BIFUNCTIONAL COENZYME A SYNTHASE-RELATED"/>
    <property type="match status" value="1"/>
</dbReference>
<keyword evidence="2" id="KW-1185">Reference proteome</keyword>
<evidence type="ECO:0000313" key="2">
    <source>
        <dbReference type="Proteomes" id="UP000184546"/>
    </source>
</evidence>
<proteinExistence type="predicted"/>
<name>A0A1L9X658_ASPA1</name>
<protein>
    <recommendedName>
        <fullName evidence="3">Cytidyltransferase-like domain-containing protein</fullName>
    </recommendedName>
</protein>
<dbReference type="EMBL" id="KV878971">
    <property type="protein sequence ID" value="OJK03912.1"/>
    <property type="molecule type" value="Genomic_DNA"/>
</dbReference>
<dbReference type="Proteomes" id="UP000184546">
    <property type="component" value="Unassembled WGS sequence"/>
</dbReference>
<evidence type="ECO:0000313" key="1">
    <source>
        <dbReference type="EMBL" id="OJK03912.1"/>
    </source>
</evidence>
<organism evidence="1 2">
    <name type="scientific">Aspergillus aculeatus (strain ATCC 16872 / CBS 172.66 / WB 5094)</name>
    <dbReference type="NCBI Taxonomy" id="690307"/>
    <lineage>
        <taxon>Eukaryota</taxon>
        <taxon>Fungi</taxon>
        <taxon>Dikarya</taxon>
        <taxon>Ascomycota</taxon>
        <taxon>Pezizomycotina</taxon>
        <taxon>Eurotiomycetes</taxon>
        <taxon>Eurotiomycetidae</taxon>
        <taxon>Eurotiales</taxon>
        <taxon>Aspergillaceae</taxon>
        <taxon>Aspergillus</taxon>
        <taxon>Aspergillus subgen. Circumdati</taxon>
    </lineage>
</organism>
<dbReference type="GO" id="GO:0015937">
    <property type="term" value="P:coenzyme A biosynthetic process"/>
    <property type="evidence" value="ECO:0007669"/>
    <property type="project" value="TreeGrafter"/>
</dbReference>
<dbReference type="SUPFAM" id="SSF52374">
    <property type="entry name" value="Nucleotidylyl transferase"/>
    <property type="match status" value="1"/>
</dbReference>
<sequence>MASEPTSALLLLPPPPAADFERLKSAYEATLSTVCSTLHLKLDGSDRVATLDVALSLPGLLAPSCRPRTRAFASLQSILEGIYRLIGIVCIEHKIELDMPGGIDARVILLDYDLSRSPESIPAVPRDGPIVDLRTLARSGRPWKSIYYPDNQIGQDLAAAFSSFYSPVADSKLPDYGALHAIPDAPHWTPSESLVTLGNLHEATSPYTVAVGGTFDHFHIGHKLLLTATALVLQPVEDADAGRERVLVVGVTGDELLVKKKYPDFLESWEERSHSTGAFLTAIMNFRAPGPSRPRLEEALEPGLDGKYILMKLRPDLVFKLVEIKDPFGPTITDESIGALVVSKETRSGGAAVNDARTKKGWAPLAVFEVDVLHTTEVPPDDAEDFASKISSTDIRRRRMEKALQ</sequence>
<dbReference type="RefSeq" id="XP_020060251.1">
    <property type="nucleotide sequence ID" value="XM_020203223.1"/>
</dbReference>
<dbReference type="AlphaFoldDB" id="A0A1L9X658"/>
<evidence type="ECO:0008006" key="3">
    <source>
        <dbReference type="Google" id="ProtNLM"/>
    </source>
</evidence>
<dbReference type="GeneID" id="30977037"/>
<dbReference type="OMA" id="VEIWDPF"/>
<gene>
    <name evidence="1" type="ORF">ASPACDRAFT_57271</name>
</gene>